<dbReference type="Proteomes" id="UP000515917">
    <property type="component" value="Chromosome"/>
</dbReference>
<keyword evidence="2" id="KW-0472">Membrane</keyword>
<keyword evidence="5" id="KW-1185">Reference proteome</keyword>
<organism evidence="4 5">
    <name type="scientific">Iodobacter fluviatilis</name>
    <dbReference type="NCBI Taxonomy" id="537"/>
    <lineage>
        <taxon>Bacteria</taxon>
        <taxon>Pseudomonadati</taxon>
        <taxon>Pseudomonadota</taxon>
        <taxon>Betaproteobacteria</taxon>
        <taxon>Neisseriales</taxon>
        <taxon>Chitinibacteraceae</taxon>
        <taxon>Iodobacter</taxon>
    </lineage>
</organism>
<accession>A0A7G3G8P0</accession>
<dbReference type="EMBL" id="CP025781">
    <property type="protein sequence ID" value="QBC43840.1"/>
    <property type="molecule type" value="Genomic_DNA"/>
</dbReference>
<feature type="transmembrane region" description="Helical" evidence="2">
    <location>
        <begin position="28"/>
        <end position="48"/>
    </location>
</feature>
<evidence type="ECO:0000313" key="5">
    <source>
        <dbReference type="Proteomes" id="UP000515917"/>
    </source>
</evidence>
<keyword evidence="3" id="KW-0732">Signal</keyword>
<dbReference type="KEGG" id="ifl:C1H71_09960"/>
<feature type="coiled-coil region" evidence="1">
    <location>
        <begin position="125"/>
        <end position="155"/>
    </location>
</feature>
<name>A0A7G3G8P0_9NEIS</name>
<feature type="signal peptide" evidence="3">
    <location>
        <begin position="1"/>
        <end position="18"/>
    </location>
</feature>
<reference evidence="4 5" key="1">
    <citation type="submission" date="2018-01" db="EMBL/GenBank/DDBJ databases">
        <title>Genome sequence of Iodobacter sp. strain PCH194 isolated from Indian Trans-Himalaya.</title>
        <authorList>
            <person name="Kumar V."/>
            <person name="Thakur V."/>
            <person name="Kumar S."/>
            <person name="Singh D."/>
        </authorList>
    </citation>
    <scope>NUCLEOTIDE SEQUENCE [LARGE SCALE GENOMIC DNA]</scope>
    <source>
        <strain evidence="4 5">PCH194</strain>
    </source>
</reference>
<gene>
    <name evidence="4" type="ORF">C1H71_09960</name>
</gene>
<keyword evidence="1" id="KW-0175">Coiled coil</keyword>
<evidence type="ECO:0000256" key="1">
    <source>
        <dbReference type="SAM" id="Coils"/>
    </source>
</evidence>
<evidence type="ECO:0000313" key="4">
    <source>
        <dbReference type="EMBL" id="QBC43840.1"/>
    </source>
</evidence>
<feature type="chain" id="PRO_5028859379" description="DUF3302 domain-containing protein" evidence="3">
    <location>
        <begin position="19"/>
        <end position="168"/>
    </location>
</feature>
<evidence type="ECO:0000256" key="3">
    <source>
        <dbReference type="SAM" id="SignalP"/>
    </source>
</evidence>
<keyword evidence="2" id="KW-1133">Transmembrane helix</keyword>
<feature type="transmembrane region" description="Helical" evidence="2">
    <location>
        <begin position="69"/>
        <end position="91"/>
    </location>
</feature>
<evidence type="ECO:0008006" key="6">
    <source>
        <dbReference type="Google" id="ProtNLM"/>
    </source>
</evidence>
<sequence>MAAIAALSAMALPTQAWAFAPGMEEKIADVMVWVVVLGMPIAGIYLFWKLHVLPEVIAEKRHHPQKEGIQVLCLLSLAFGGLLWPIAWLWAYSKPAVYKMAYGTDKHDDYFLKPDGEHSNKPMDLAIVDDEMMLLKEKMARLAEKRELIIQQQKKPEVVVEGKEQDHA</sequence>
<protein>
    <recommendedName>
        <fullName evidence="6">DUF3302 domain-containing protein</fullName>
    </recommendedName>
</protein>
<dbReference type="AlphaFoldDB" id="A0A7G3G8P0"/>
<evidence type="ECO:0000256" key="2">
    <source>
        <dbReference type="SAM" id="Phobius"/>
    </source>
</evidence>
<keyword evidence="2" id="KW-0812">Transmembrane</keyword>
<proteinExistence type="predicted"/>
<dbReference type="Pfam" id="PF11742">
    <property type="entry name" value="DUF3302"/>
    <property type="match status" value="1"/>
</dbReference>
<dbReference type="InterPro" id="IPR011223">
    <property type="entry name" value="UCP028770"/>
</dbReference>